<dbReference type="Pfam" id="PF00528">
    <property type="entry name" value="BPD_transp_1"/>
    <property type="match status" value="1"/>
</dbReference>
<dbReference type="RefSeq" id="WP_010934348.1">
    <property type="nucleotide sequence ID" value="NZ_CABVGJ010000002.1"/>
</dbReference>
<dbReference type="GO" id="GO:0055085">
    <property type="term" value="P:transmembrane transport"/>
    <property type="evidence" value="ECO:0007669"/>
    <property type="project" value="InterPro"/>
</dbReference>
<keyword evidence="5 7" id="KW-1133">Transmembrane helix</keyword>
<dbReference type="PANTHER" id="PTHR43163:SF7">
    <property type="entry name" value="DIPEPTIDE-TRANSPORT INTEGRAL MEMBRANE PROTEIN ABC TRANSPORTER DPPB-RELATED"/>
    <property type="match status" value="1"/>
</dbReference>
<dbReference type="Gene3D" id="1.10.3720.10">
    <property type="entry name" value="MetI-like"/>
    <property type="match status" value="1"/>
</dbReference>
<dbReference type="OMA" id="WRHEMIV"/>
<feature type="transmembrane region" description="Helical" evidence="7">
    <location>
        <begin position="243"/>
        <end position="268"/>
    </location>
</feature>
<dbReference type="GO" id="GO:0005886">
    <property type="term" value="C:plasma membrane"/>
    <property type="evidence" value="ECO:0007669"/>
    <property type="project" value="UniProtKB-SubCell"/>
</dbReference>
<evidence type="ECO:0000313" key="8">
    <source>
        <dbReference type="EMBL" id="CAB0588671.1"/>
    </source>
</evidence>
<feature type="transmembrane region" description="Helical" evidence="7">
    <location>
        <begin position="184"/>
        <end position="207"/>
    </location>
</feature>
<dbReference type="InterPro" id="IPR045621">
    <property type="entry name" value="BPD_transp_1_N"/>
</dbReference>
<proteinExistence type="inferred from homology"/>
<dbReference type="SUPFAM" id="SSF161098">
    <property type="entry name" value="MetI-like"/>
    <property type="match status" value="1"/>
</dbReference>
<dbReference type="PANTHER" id="PTHR43163">
    <property type="entry name" value="DIPEPTIDE TRANSPORT SYSTEM PERMEASE PROTEIN DPPB-RELATED"/>
    <property type="match status" value="1"/>
</dbReference>
<evidence type="ECO:0000256" key="5">
    <source>
        <dbReference type="ARBA" id="ARBA00022989"/>
    </source>
</evidence>
<feature type="transmembrane region" description="Helical" evidence="7">
    <location>
        <begin position="288"/>
        <end position="314"/>
    </location>
</feature>
<comment type="similarity">
    <text evidence="7">Belongs to the binding-protein-dependent transport system permease family.</text>
</comment>
<dbReference type="KEGG" id="cdi:DIP0514"/>
<evidence type="ECO:0000256" key="6">
    <source>
        <dbReference type="ARBA" id="ARBA00023136"/>
    </source>
</evidence>
<sequence>MSNLLRLIGRRLVALPIMILGVTFLVFFIMSFSPADPARLALGETASLEALEEYRESHGLNDPLLVRYFHFLGDMLHGDLGTTTGNTPVTDVVARAFPITLQLTMWGLLIAVVFALVFGVIAALYRDRWPDQVIRIVSIAALATPSFWLAILLIQWLGTIPGAWGLFPALVTGWTKMTENPQIYFNNIFLPALALGVPVAGSLTRVVRTAMVEELDKDYVRTAIGSGIPKSEVISRNVLRNALITPITVLGLRVGYLMGGAVIIEIIFNIQAMGQLILDGVTRNDVFLVQGVTLTVAVAFIIINIIVDMLYVLVNPRIRSI</sequence>
<dbReference type="InterPro" id="IPR035906">
    <property type="entry name" value="MetI-like_sf"/>
</dbReference>
<dbReference type="EMBL" id="CADDAV010000009">
    <property type="protein sequence ID" value="CAB0588671.1"/>
    <property type="molecule type" value="Genomic_DNA"/>
</dbReference>
<dbReference type="AlphaFoldDB" id="A0A0F5DD35"/>
<reference evidence="8 9" key="1">
    <citation type="submission" date="2020-02" db="EMBL/GenBank/DDBJ databases">
        <authorList>
            <person name="Brisse S."/>
        </authorList>
    </citation>
    <scope>NUCLEOTIDE SEQUENCE [LARGE SCALE GENOMIC DNA]</scope>
    <source>
        <strain evidence="8">CIP107547</strain>
    </source>
</reference>
<evidence type="ECO:0000256" key="3">
    <source>
        <dbReference type="ARBA" id="ARBA00022475"/>
    </source>
</evidence>
<evidence type="ECO:0000256" key="2">
    <source>
        <dbReference type="ARBA" id="ARBA00022448"/>
    </source>
</evidence>
<organism evidence="8 9">
    <name type="scientific">Corynebacterium diphtheriae</name>
    <dbReference type="NCBI Taxonomy" id="1717"/>
    <lineage>
        <taxon>Bacteria</taxon>
        <taxon>Bacillati</taxon>
        <taxon>Actinomycetota</taxon>
        <taxon>Actinomycetes</taxon>
        <taxon>Mycobacteriales</taxon>
        <taxon>Corynebacteriaceae</taxon>
        <taxon>Corynebacterium</taxon>
    </lineage>
</organism>
<keyword evidence="2 7" id="KW-0813">Transport</keyword>
<name>A0A0F5DD35_CORDP</name>
<evidence type="ECO:0000256" key="7">
    <source>
        <dbReference type="RuleBase" id="RU363032"/>
    </source>
</evidence>
<feature type="transmembrane region" description="Helical" evidence="7">
    <location>
        <begin position="105"/>
        <end position="125"/>
    </location>
</feature>
<keyword evidence="4 7" id="KW-0812">Transmembrane</keyword>
<dbReference type="Proteomes" id="UP000480222">
    <property type="component" value="Unassembled WGS sequence"/>
</dbReference>
<dbReference type="Pfam" id="PF19300">
    <property type="entry name" value="BPD_transp_1_N"/>
    <property type="match status" value="1"/>
</dbReference>
<comment type="subcellular location">
    <subcellularLocation>
        <location evidence="1 7">Cell membrane</location>
        <topology evidence="1 7">Multi-pass membrane protein</topology>
    </subcellularLocation>
</comment>
<evidence type="ECO:0000256" key="4">
    <source>
        <dbReference type="ARBA" id="ARBA00022692"/>
    </source>
</evidence>
<keyword evidence="3" id="KW-1003">Cell membrane</keyword>
<dbReference type="InterPro" id="IPR000515">
    <property type="entry name" value="MetI-like"/>
</dbReference>
<evidence type="ECO:0000313" key="9">
    <source>
        <dbReference type="Proteomes" id="UP000480222"/>
    </source>
</evidence>
<accession>A0A0F5DD35</accession>
<dbReference type="PROSITE" id="PS50928">
    <property type="entry name" value="ABC_TM1"/>
    <property type="match status" value="1"/>
</dbReference>
<gene>
    <name evidence="8" type="ORF">CIP107547_00630</name>
</gene>
<dbReference type="CDD" id="cd06261">
    <property type="entry name" value="TM_PBP2"/>
    <property type="match status" value="1"/>
</dbReference>
<feature type="transmembrane region" description="Helical" evidence="7">
    <location>
        <begin position="12"/>
        <end position="32"/>
    </location>
</feature>
<dbReference type="OrthoDB" id="4695618at2"/>
<protein>
    <submittedName>
        <fullName evidence="8">ABC transporter permease</fullName>
    </submittedName>
</protein>
<comment type="caution">
    <text evidence="8">The sequence shown here is derived from an EMBL/GenBank/DDBJ whole genome shotgun (WGS) entry which is preliminary data.</text>
</comment>
<keyword evidence="6 7" id="KW-0472">Membrane</keyword>
<evidence type="ECO:0000256" key="1">
    <source>
        <dbReference type="ARBA" id="ARBA00004651"/>
    </source>
</evidence>
<feature type="transmembrane region" description="Helical" evidence="7">
    <location>
        <begin position="137"/>
        <end position="164"/>
    </location>
</feature>